<dbReference type="Proteomes" id="UP001430804">
    <property type="component" value="Unassembled WGS sequence"/>
</dbReference>
<dbReference type="EMBL" id="JAHWQX010000001">
    <property type="protein sequence ID" value="MBW3095918.1"/>
    <property type="molecule type" value="Genomic_DNA"/>
</dbReference>
<proteinExistence type="predicted"/>
<accession>A0ABS6WJ01</accession>
<organism evidence="1 2">
    <name type="scientific">Pseudohoeflea coraliihabitans</name>
    <dbReference type="NCBI Taxonomy" id="2860393"/>
    <lineage>
        <taxon>Bacteria</taxon>
        <taxon>Pseudomonadati</taxon>
        <taxon>Pseudomonadota</taxon>
        <taxon>Alphaproteobacteria</taxon>
        <taxon>Hyphomicrobiales</taxon>
        <taxon>Rhizobiaceae</taxon>
        <taxon>Pseudohoeflea</taxon>
    </lineage>
</organism>
<comment type="caution">
    <text evidence="1">The sequence shown here is derived from an EMBL/GenBank/DDBJ whole genome shotgun (WGS) entry which is preliminary data.</text>
</comment>
<sequence>MGNPLLERKGEIEQFIARISTMMNDQQLDRECHEFLHSFPPQYGLELATIIAWKNPFFMPRVPAPQATQLTLSTDQFSELVLRARLTAHQSDELYVLVACAPKSASTFLQSKLREATDLRAAMIFAFGANPSALGANIREQEIDELALLRATLQAKGFVAQHHLRASPFTMRLLSLYKLRPIVTHRNIFDTLISLDDMLIHWRADDPENSGHFFNDAMPANYSRMPREDRLTLLAHRWSMWLLQFYVSWKKCEDMGLVSPLWVSYEEDILGDKRQLAGRIAAYLGRDKIDVVRLKKALENTSDAASLRLNKGVAGRGEELPEAARQVVLSAARLYAGDMDLSPLVGEI</sequence>
<dbReference type="RefSeq" id="WP_219157664.1">
    <property type="nucleotide sequence ID" value="NZ_JAHWQX010000001.1"/>
</dbReference>
<evidence type="ECO:0008006" key="3">
    <source>
        <dbReference type="Google" id="ProtNLM"/>
    </source>
</evidence>
<reference evidence="1" key="1">
    <citation type="submission" date="2021-07" db="EMBL/GenBank/DDBJ databases">
        <title>Pseudohoeflea marina sp. nov. a polyhydroxyalcanoate-producing bacterium.</title>
        <authorList>
            <person name="Zheng W."/>
            <person name="Yu S."/>
            <person name="Huang Y."/>
        </authorList>
    </citation>
    <scope>NUCLEOTIDE SEQUENCE</scope>
    <source>
        <strain evidence="1">DP4N28-3</strain>
    </source>
</reference>
<keyword evidence="2" id="KW-1185">Reference proteome</keyword>
<gene>
    <name evidence="1" type="ORF">KY465_01350</name>
</gene>
<evidence type="ECO:0000313" key="1">
    <source>
        <dbReference type="EMBL" id="MBW3095918.1"/>
    </source>
</evidence>
<evidence type="ECO:0000313" key="2">
    <source>
        <dbReference type="Proteomes" id="UP001430804"/>
    </source>
</evidence>
<protein>
    <recommendedName>
        <fullName evidence="3">Sulfotransferase family protein</fullName>
    </recommendedName>
</protein>
<name>A0ABS6WJ01_9HYPH</name>